<evidence type="ECO:0000313" key="3">
    <source>
        <dbReference type="Proteomes" id="UP000286045"/>
    </source>
</evidence>
<keyword evidence="1" id="KW-1133">Transmembrane helix</keyword>
<name>A0A439DJQ8_9PEZI</name>
<protein>
    <submittedName>
        <fullName evidence="2">Uncharacterized protein</fullName>
    </submittedName>
</protein>
<feature type="transmembrane region" description="Helical" evidence="1">
    <location>
        <begin position="71"/>
        <end position="95"/>
    </location>
</feature>
<dbReference type="EMBL" id="RYZI01000005">
    <property type="protein sequence ID" value="RWA14649.1"/>
    <property type="molecule type" value="Genomic_DNA"/>
</dbReference>
<reference evidence="2 3" key="1">
    <citation type="submission" date="2018-12" db="EMBL/GenBank/DDBJ databases">
        <title>Draft genome sequence of Xylaria grammica IHI A82.</title>
        <authorList>
            <person name="Buettner E."/>
            <person name="Kellner H."/>
        </authorList>
    </citation>
    <scope>NUCLEOTIDE SEQUENCE [LARGE SCALE GENOMIC DNA]</scope>
    <source>
        <strain evidence="2 3">IHI A82</strain>
    </source>
</reference>
<comment type="caution">
    <text evidence="2">The sequence shown here is derived from an EMBL/GenBank/DDBJ whole genome shotgun (WGS) entry which is preliminary data.</text>
</comment>
<sequence>MSRTSSTAELLGGGVNSPSSFEVINLSHNDVRSPQYRTRNTPPYTRGSKLARRCHLKHYFRRITAKLELPAFLLAGSVITAGFASTCFVPLLIAIGNVSSNPQVWMNQTRIEDYEPCYEGCNDCSDPELSYKACLRTAAIESGDPNITCDGTKIWFWLDRYPPACLRVRGEHYRNIALRKMEQDIKLRSIILAIIFGLIGAKIAYQVWKYRMKRRAEAREGHWPGWRLRERTTHRCRSVKRVTIGLLAMLSGRASARMCIRHGGIANELLKNGNESIWVHVHSAFGECYDRRECHRYWDCGDSSCEGSPSLKCDPCTDASCRPPSAELCFNHAHVPRAARDFVNEILPEMMHCGFRLQEDFEPFPRVRLANPGFEMNWFVRVEVSGFNVTNPWELDEEIICLHSIGDRKPPTNRTDWLTSPYLLPRPSSIGVVPSFGC</sequence>
<evidence type="ECO:0000256" key="1">
    <source>
        <dbReference type="SAM" id="Phobius"/>
    </source>
</evidence>
<keyword evidence="3" id="KW-1185">Reference proteome</keyword>
<keyword evidence="1" id="KW-0472">Membrane</keyword>
<dbReference type="AlphaFoldDB" id="A0A439DJQ8"/>
<accession>A0A439DJQ8</accession>
<proteinExistence type="predicted"/>
<organism evidence="2 3">
    <name type="scientific">Xylaria grammica</name>
    <dbReference type="NCBI Taxonomy" id="363999"/>
    <lineage>
        <taxon>Eukaryota</taxon>
        <taxon>Fungi</taxon>
        <taxon>Dikarya</taxon>
        <taxon>Ascomycota</taxon>
        <taxon>Pezizomycotina</taxon>
        <taxon>Sordariomycetes</taxon>
        <taxon>Xylariomycetidae</taxon>
        <taxon>Xylariales</taxon>
        <taxon>Xylariaceae</taxon>
        <taxon>Xylaria</taxon>
    </lineage>
</organism>
<gene>
    <name evidence="2" type="ORF">EKO27_g479</name>
</gene>
<feature type="transmembrane region" description="Helical" evidence="1">
    <location>
        <begin position="187"/>
        <end position="205"/>
    </location>
</feature>
<evidence type="ECO:0000313" key="2">
    <source>
        <dbReference type="EMBL" id="RWA14649.1"/>
    </source>
</evidence>
<keyword evidence="1" id="KW-0812">Transmembrane</keyword>
<dbReference type="Proteomes" id="UP000286045">
    <property type="component" value="Unassembled WGS sequence"/>
</dbReference>